<comment type="caution">
    <text evidence="1">The sequence shown here is derived from an EMBL/GenBank/DDBJ whole genome shotgun (WGS) entry which is preliminary data.</text>
</comment>
<name>A0A1V1NS04_9BACT</name>
<protein>
    <submittedName>
        <fullName evidence="1">Uncharacterized protein</fullName>
    </submittedName>
</protein>
<evidence type="ECO:0000313" key="1">
    <source>
        <dbReference type="EMBL" id="ETR65276.1"/>
    </source>
</evidence>
<accession>A0A1V1NS04</accession>
<gene>
    <name evidence="1" type="ORF">OMM_14513</name>
</gene>
<dbReference type="Proteomes" id="UP000189670">
    <property type="component" value="Unassembled WGS sequence"/>
</dbReference>
<dbReference type="AlphaFoldDB" id="A0A1V1NS04"/>
<organism evidence="1 2">
    <name type="scientific">Candidatus Magnetoglobus multicellularis str. Araruama</name>
    <dbReference type="NCBI Taxonomy" id="890399"/>
    <lineage>
        <taxon>Bacteria</taxon>
        <taxon>Pseudomonadati</taxon>
        <taxon>Thermodesulfobacteriota</taxon>
        <taxon>Desulfobacteria</taxon>
        <taxon>Desulfobacterales</taxon>
        <taxon>Desulfobacteraceae</taxon>
        <taxon>Candidatus Magnetoglobus</taxon>
    </lineage>
</organism>
<sequence length="85" mass="9754">MDGKWIAYPNGQLSNFEPGYGYMIKAKMFFTISFDGTPISQPILIKGENFVCFPWQEKVDELFDKYQSKGWGIKRIGAYNGNWGS</sequence>
<reference evidence="2" key="1">
    <citation type="submission" date="2012-11" db="EMBL/GenBank/DDBJ databases">
        <authorList>
            <person name="Lucero-Rivera Y.E."/>
            <person name="Tovar-Ramirez D."/>
        </authorList>
    </citation>
    <scope>NUCLEOTIDE SEQUENCE [LARGE SCALE GENOMIC DNA]</scope>
    <source>
        <strain evidence="2">Araruama</strain>
    </source>
</reference>
<proteinExistence type="predicted"/>
<dbReference type="EMBL" id="ATBP01002993">
    <property type="protein sequence ID" value="ETR65276.1"/>
    <property type="molecule type" value="Genomic_DNA"/>
</dbReference>
<evidence type="ECO:0000313" key="2">
    <source>
        <dbReference type="Proteomes" id="UP000189670"/>
    </source>
</evidence>